<dbReference type="GO" id="GO:0016747">
    <property type="term" value="F:acyltransferase activity, transferring groups other than amino-acyl groups"/>
    <property type="evidence" value="ECO:0007669"/>
    <property type="project" value="InterPro"/>
</dbReference>
<dbReference type="InterPro" id="IPR000182">
    <property type="entry name" value="GNAT_dom"/>
</dbReference>
<dbReference type="Gene3D" id="3.40.630.30">
    <property type="match status" value="1"/>
</dbReference>
<accession>A0A7K1SXZ7</accession>
<dbReference type="SUPFAM" id="SSF55729">
    <property type="entry name" value="Acyl-CoA N-acyltransferases (Nat)"/>
    <property type="match status" value="1"/>
</dbReference>
<name>A0A7K1SXZ7_9SPHI</name>
<keyword evidence="3" id="KW-1185">Reference proteome</keyword>
<keyword evidence="2" id="KW-0808">Transferase</keyword>
<dbReference type="Pfam" id="PF13508">
    <property type="entry name" value="Acetyltransf_7"/>
    <property type="match status" value="1"/>
</dbReference>
<dbReference type="AlphaFoldDB" id="A0A7K1SXZ7"/>
<dbReference type="InterPro" id="IPR016181">
    <property type="entry name" value="Acyl_CoA_acyltransferase"/>
</dbReference>
<dbReference type="EMBL" id="WPIK01000009">
    <property type="protein sequence ID" value="MVN22195.1"/>
    <property type="molecule type" value="Genomic_DNA"/>
</dbReference>
<sequence>MNDDAFLKKGFLISTDKTLLDINVIHYFLDKQSYWGKGISRQTVETSIQNSLCFGVYQQQKQVGFARLITDFATFAYLCDVFILPDYRKSGLSKWLMQTIRNQPDLQNLRRWALATADAHGLYEQFGFKKLKSHDRWMEIFNPGLQQLEGTA</sequence>
<dbReference type="Proteomes" id="UP000462014">
    <property type="component" value="Unassembled WGS sequence"/>
</dbReference>
<reference evidence="2 3" key="1">
    <citation type="submission" date="2019-12" db="EMBL/GenBank/DDBJ databases">
        <title>Mucilaginibacter sp. HMF7410 genome sequencing and assembly.</title>
        <authorList>
            <person name="Kang H."/>
            <person name="Cha I."/>
            <person name="Kim H."/>
            <person name="Joh K."/>
        </authorList>
    </citation>
    <scope>NUCLEOTIDE SEQUENCE [LARGE SCALE GENOMIC DNA]</scope>
    <source>
        <strain evidence="2 3">HMF7410</strain>
    </source>
</reference>
<evidence type="ECO:0000259" key="1">
    <source>
        <dbReference type="PROSITE" id="PS51186"/>
    </source>
</evidence>
<proteinExistence type="predicted"/>
<feature type="domain" description="N-acetyltransferase" evidence="1">
    <location>
        <begin position="12"/>
        <end position="143"/>
    </location>
</feature>
<dbReference type="PROSITE" id="PS51186">
    <property type="entry name" value="GNAT"/>
    <property type="match status" value="1"/>
</dbReference>
<organism evidence="2 3">
    <name type="scientific">Mucilaginibacter arboris</name>
    <dbReference type="NCBI Taxonomy" id="2682090"/>
    <lineage>
        <taxon>Bacteria</taxon>
        <taxon>Pseudomonadati</taxon>
        <taxon>Bacteroidota</taxon>
        <taxon>Sphingobacteriia</taxon>
        <taxon>Sphingobacteriales</taxon>
        <taxon>Sphingobacteriaceae</taxon>
        <taxon>Mucilaginibacter</taxon>
    </lineage>
</organism>
<evidence type="ECO:0000313" key="2">
    <source>
        <dbReference type="EMBL" id="MVN22195.1"/>
    </source>
</evidence>
<evidence type="ECO:0000313" key="3">
    <source>
        <dbReference type="Proteomes" id="UP000462014"/>
    </source>
</evidence>
<comment type="caution">
    <text evidence="2">The sequence shown here is derived from an EMBL/GenBank/DDBJ whole genome shotgun (WGS) entry which is preliminary data.</text>
</comment>
<dbReference type="CDD" id="cd04301">
    <property type="entry name" value="NAT_SF"/>
    <property type="match status" value="1"/>
</dbReference>
<protein>
    <submittedName>
        <fullName evidence="2">GNAT family N-acetyltransferase</fullName>
    </submittedName>
</protein>
<dbReference type="InterPro" id="IPR053144">
    <property type="entry name" value="Acetyltransferase_Butenolide"/>
</dbReference>
<gene>
    <name evidence="2" type="ORF">GO621_11695</name>
</gene>
<dbReference type="PANTHER" id="PTHR43233:SF1">
    <property type="entry name" value="FAMILY N-ACETYLTRANSFERASE, PUTATIVE (AFU_ORTHOLOGUE AFUA_6G03350)-RELATED"/>
    <property type="match status" value="1"/>
</dbReference>
<dbReference type="PANTHER" id="PTHR43233">
    <property type="entry name" value="FAMILY N-ACETYLTRANSFERASE, PUTATIVE (AFU_ORTHOLOGUE AFUA_6G03350)-RELATED"/>
    <property type="match status" value="1"/>
</dbReference>